<comment type="caution">
    <text evidence="20">The sequence shown here is derived from an EMBL/GenBank/DDBJ whole genome shotgun (WGS) entry which is preliminary data.</text>
</comment>
<evidence type="ECO:0000256" key="10">
    <source>
        <dbReference type="ARBA" id="ARBA00022842"/>
    </source>
</evidence>
<keyword evidence="8 15" id="KW-0547">Nucleotide-binding</keyword>
<feature type="binding site" evidence="15">
    <location>
        <position position="473"/>
    </location>
    <ligand>
        <name>Mg(2+)</name>
        <dbReference type="ChEBI" id="CHEBI:18420"/>
        <note>shared with alpha subunit</note>
    </ligand>
</feature>
<keyword evidence="11 16" id="KW-0694">RNA-binding</keyword>
<dbReference type="NCBIfam" id="NF045760">
    <property type="entry name" value="YtpR"/>
    <property type="match status" value="1"/>
</dbReference>
<comment type="subcellular location">
    <subcellularLocation>
        <location evidence="1 15">Cytoplasm</location>
    </subcellularLocation>
</comment>
<evidence type="ECO:0000256" key="9">
    <source>
        <dbReference type="ARBA" id="ARBA00022840"/>
    </source>
</evidence>
<dbReference type="Pfam" id="PF03484">
    <property type="entry name" value="B5"/>
    <property type="match status" value="1"/>
</dbReference>
<dbReference type="AlphaFoldDB" id="A0A316TVY8"/>
<dbReference type="Pfam" id="PF17759">
    <property type="entry name" value="tRNA_synthFbeta"/>
    <property type="match status" value="1"/>
</dbReference>
<dbReference type="RefSeq" id="WP_109645327.1">
    <property type="nucleotide sequence ID" value="NZ_QGGB01000003.1"/>
</dbReference>
<dbReference type="GO" id="GO:0009328">
    <property type="term" value="C:phenylalanine-tRNA ligase complex"/>
    <property type="evidence" value="ECO:0007669"/>
    <property type="project" value="TreeGrafter"/>
</dbReference>
<keyword evidence="10 15" id="KW-0460">Magnesium</keyword>
<dbReference type="GO" id="GO:0000287">
    <property type="term" value="F:magnesium ion binding"/>
    <property type="evidence" value="ECO:0007669"/>
    <property type="project" value="UniProtKB-UniRule"/>
</dbReference>
<evidence type="ECO:0000256" key="4">
    <source>
        <dbReference type="ARBA" id="ARBA00022490"/>
    </source>
</evidence>
<dbReference type="Proteomes" id="UP000245533">
    <property type="component" value="Unassembled WGS sequence"/>
</dbReference>
<evidence type="ECO:0000256" key="1">
    <source>
        <dbReference type="ARBA" id="ARBA00004496"/>
    </source>
</evidence>
<dbReference type="InterPro" id="IPR009061">
    <property type="entry name" value="DNA-bd_dom_put_sf"/>
</dbReference>
<dbReference type="SMART" id="SM00874">
    <property type="entry name" value="B5"/>
    <property type="match status" value="1"/>
</dbReference>
<dbReference type="SMART" id="SM00896">
    <property type="entry name" value="FDX-ACB"/>
    <property type="match status" value="1"/>
</dbReference>
<evidence type="ECO:0000256" key="11">
    <source>
        <dbReference type="ARBA" id="ARBA00022884"/>
    </source>
</evidence>
<comment type="catalytic activity">
    <reaction evidence="14 15">
        <text>tRNA(Phe) + L-phenylalanine + ATP = L-phenylalanyl-tRNA(Phe) + AMP + diphosphate + H(+)</text>
        <dbReference type="Rhea" id="RHEA:19413"/>
        <dbReference type="Rhea" id="RHEA-COMP:9668"/>
        <dbReference type="Rhea" id="RHEA-COMP:9699"/>
        <dbReference type="ChEBI" id="CHEBI:15378"/>
        <dbReference type="ChEBI" id="CHEBI:30616"/>
        <dbReference type="ChEBI" id="CHEBI:33019"/>
        <dbReference type="ChEBI" id="CHEBI:58095"/>
        <dbReference type="ChEBI" id="CHEBI:78442"/>
        <dbReference type="ChEBI" id="CHEBI:78531"/>
        <dbReference type="ChEBI" id="CHEBI:456215"/>
        <dbReference type="EC" id="6.1.1.20"/>
    </reaction>
</comment>
<dbReference type="InterPro" id="IPR033714">
    <property type="entry name" value="tRNA_bind_bactPheRS"/>
</dbReference>
<evidence type="ECO:0000256" key="12">
    <source>
        <dbReference type="ARBA" id="ARBA00022917"/>
    </source>
</evidence>
<dbReference type="CDD" id="cd02796">
    <property type="entry name" value="tRNA_bind_bactPheRS"/>
    <property type="match status" value="1"/>
</dbReference>
<dbReference type="PANTHER" id="PTHR10947">
    <property type="entry name" value="PHENYLALANYL-TRNA SYNTHETASE BETA CHAIN AND LEUCINE-RICH REPEAT-CONTAINING PROTEIN 47"/>
    <property type="match status" value="1"/>
</dbReference>
<feature type="binding site" evidence="15">
    <location>
        <position position="464"/>
    </location>
    <ligand>
        <name>Mg(2+)</name>
        <dbReference type="ChEBI" id="CHEBI:18420"/>
        <note>shared with alpha subunit</note>
    </ligand>
</feature>
<feature type="binding site" evidence="15">
    <location>
        <position position="470"/>
    </location>
    <ligand>
        <name>Mg(2+)</name>
        <dbReference type="ChEBI" id="CHEBI:18420"/>
        <note>shared with alpha subunit</note>
    </ligand>
</feature>
<dbReference type="SUPFAM" id="SSF50249">
    <property type="entry name" value="Nucleic acid-binding proteins"/>
    <property type="match status" value="1"/>
</dbReference>
<evidence type="ECO:0000256" key="15">
    <source>
        <dbReference type="HAMAP-Rule" id="MF_00283"/>
    </source>
</evidence>
<evidence type="ECO:0000259" key="19">
    <source>
        <dbReference type="PROSITE" id="PS51483"/>
    </source>
</evidence>
<reference evidence="20 21" key="1">
    <citation type="submission" date="2018-05" db="EMBL/GenBank/DDBJ databases">
        <title>Rhodohalobacter halophilus gen. nov., sp. nov., a moderately halophilic member of the family Balneolaceae.</title>
        <authorList>
            <person name="Liu Z.-W."/>
        </authorList>
    </citation>
    <scope>NUCLEOTIDE SEQUENCE [LARGE SCALE GENOMIC DNA]</scope>
    <source>
        <strain evidence="20 21">8A47</strain>
    </source>
</reference>
<dbReference type="PROSITE" id="PS51483">
    <property type="entry name" value="B5"/>
    <property type="match status" value="1"/>
</dbReference>
<dbReference type="Gene3D" id="3.30.56.10">
    <property type="match status" value="2"/>
</dbReference>
<organism evidence="20 21">
    <name type="scientific">Rhodohalobacter mucosus</name>
    <dbReference type="NCBI Taxonomy" id="2079485"/>
    <lineage>
        <taxon>Bacteria</taxon>
        <taxon>Pseudomonadati</taxon>
        <taxon>Balneolota</taxon>
        <taxon>Balneolia</taxon>
        <taxon>Balneolales</taxon>
        <taxon>Balneolaceae</taxon>
        <taxon>Rhodohalobacter</taxon>
    </lineage>
</organism>
<dbReference type="FunFam" id="3.50.40.10:FF:000001">
    <property type="entry name" value="Phenylalanine--tRNA ligase beta subunit"/>
    <property type="match status" value="1"/>
</dbReference>
<dbReference type="Pfam" id="PF03483">
    <property type="entry name" value="B3_4"/>
    <property type="match status" value="1"/>
</dbReference>
<dbReference type="InterPro" id="IPR005147">
    <property type="entry name" value="tRNA_synthase_B5-dom"/>
</dbReference>
<keyword evidence="9 15" id="KW-0067">ATP-binding</keyword>
<name>A0A316TVY8_9BACT</name>
<dbReference type="InterPro" id="IPR041616">
    <property type="entry name" value="PheRS_beta_core"/>
</dbReference>
<dbReference type="InterPro" id="IPR045864">
    <property type="entry name" value="aa-tRNA-synth_II/BPL/LPL"/>
</dbReference>
<dbReference type="InterPro" id="IPR036690">
    <property type="entry name" value="Fdx_antiC-bd_sf"/>
</dbReference>
<comment type="subunit">
    <text evidence="3 15">Tetramer of two alpha and two beta subunits.</text>
</comment>
<evidence type="ECO:0000256" key="14">
    <source>
        <dbReference type="ARBA" id="ARBA00049255"/>
    </source>
</evidence>
<dbReference type="OrthoDB" id="9805455at2"/>
<evidence type="ECO:0000256" key="13">
    <source>
        <dbReference type="ARBA" id="ARBA00023146"/>
    </source>
</evidence>
<evidence type="ECO:0000256" key="6">
    <source>
        <dbReference type="ARBA" id="ARBA00022598"/>
    </source>
</evidence>
<comment type="cofactor">
    <cofactor evidence="15">
        <name>Mg(2+)</name>
        <dbReference type="ChEBI" id="CHEBI:18420"/>
    </cofactor>
    <text evidence="15">Binds 2 magnesium ions per tetramer.</text>
</comment>
<dbReference type="SUPFAM" id="SSF46955">
    <property type="entry name" value="Putative DNA-binding domain"/>
    <property type="match status" value="1"/>
</dbReference>
<dbReference type="InterPro" id="IPR005121">
    <property type="entry name" value="Fdx_antiC-bd"/>
</dbReference>
<evidence type="ECO:0000313" key="21">
    <source>
        <dbReference type="Proteomes" id="UP000245533"/>
    </source>
</evidence>
<proteinExistence type="inferred from homology"/>
<evidence type="ECO:0000256" key="3">
    <source>
        <dbReference type="ARBA" id="ARBA00011209"/>
    </source>
</evidence>
<keyword evidence="12 15" id="KW-0648">Protein biosynthesis</keyword>
<dbReference type="SUPFAM" id="SSF54991">
    <property type="entry name" value="Anticodon-binding domain of PheRS"/>
    <property type="match status" value="1"/>
</dbReference>
<sequence length="805" mass="89047">MKISYNWLKEYIDLSLSAEETAEKLTLLGLEVEEIEHIGSGFEGFVVGDVINVRKHPNADKLSLCDVNLGSETVQIACGAKNVAAGQKVPVATIGSTLPVPMDDGRYLTIKKAKLRGEVSEGMICSEAELGLSDDHSGIMVLDDSLNAGKPLTEALQIEQDTVFEIGLTPNRPDASCHIGVARDLSAVLDLPLRNPYREVSLPDDSKGLDSKISIRILDTDKCGRYAALMVDNVSVGESPPWLKNRLLSIGLRPINNVVDVTNFVLHEIGQPLHAFDYELIRGHTIEVRSFDKAKEFTTLDSVSRSVPPESLFICDDEGPVAIAGVMGGENSEVNENTSTILIESAWFNPSSIRKTSKQLALQTDSSYRFERGVDPTIQLKAAHRAAKLIAELSGGEIIGGQEDIHPVEHEPKQVSLRIARLNHVLGSDITSDRAAAILKKLEFKIEANKDETLVCKVPLFRPDVAREIDLIEEVGRVYDYNNIPRPETAPFIAPEPLSEVEKFQQKARKAARSLGYKEISTDTLLSGKEAGMLADETLQIQALNPVSQENTTLRTHLEGGFLKAAAYNLNRNAETLRFFEIGHTFQRDQSGTWIEGVKEEVHLLMGLCGTSSKENWQDESKPFTVFDLKADLESFLNFMGFGNNFSSKAESNHVLLYTSGKEEIATLKRTDRSVMKGFDVDEQSYTAEINLSALYNLDLGTREIRYKPVSRYPVFEFDAAFVVDTSVRAGIMQETIRKEAGTILHNVTVFDIYEGENLGENKKSIAFRLTFLDSNKTLTIKDVEPVVQKIVQSLEKEVGAILRS</sequence>
<dbReference type="GO" id="GO:0000049">
    <property type="term" value="F:tRNA binding"/>
    <property type="evidence" value="ECO:0007669"/>
    <property type="project" value="UniProtKB-UniRule"/>
</dbReference>
<dbReference type="InterPro" id="IPR005146">
    <property type="entry name" value="B3/B4_tRNA-bd"/>
</dbReference>
<keyword evidence="6 15" id="KW-0436">Ligase</keyword>
<dbReference type="PROSITE" id="PS50886">
    <property type="entry name" value="TRBD"/>
    <property type="match status" value="1"/>
</dbReference>
<dbReference type="GO" id="GO:0006432">
    <property type="term" value="P:phenylalanyl-tRNA aminoacylation"/>
    <property type="evidence" value="ECO:0007669"/>
    <property type="project" value="UniProtKB-UniRule"/>
</dbReference>
<dbReference type="InterPro" id="IPR020825">
    <property type="entry name" value="Phe-tRNA_synthase-like_B3/B4"/>
</dbReference>
<feature type="domain" description="TRNA-binding" evidence="17">
    <location>
        <begin position="39"/>
        <end position="153"/>
    </location>
</feature>
<dbReference type="SMART" id="SM00873">
    <property type="entry name" value="B3_4"/>
    <property type="match status" value="1"/>
</dbReference>
<dbReference type="NCBIfam" id="TIGR00472">
    <property type="entry name" value="pheT_bact"/>
    <property type="match status" value="1"/>
</dbReference>
<dbReference type="Gene3D" id="3.50.40.10">
    <property type="entry name" value="Phenylalanyl-trna Synthetase, Chain B, domain 3"/>
    <property type="match status" value="1"/>
</dbReference>
<feature type="binding site" evidence="15">
    <location>
        <position position="474"/>
    </location>
    <ligand>
        <name>Mg(2+)</name>
        <dbReference type="ChEBI" id="CHEBI:18420"/>
        <note>shared with alpha subunit</note>
    </ligand>
</feature>
<dbReference type="GO" id="GO:0005524">
    <property type="term" value="F:ATP binding"/>
    <property type="evidence" value="ECO:0007669"/>
    <property type="project" value="UniProtKB-UniRule"/>
</dbReference>
<evidence type="ECO:0000256" key="8">
    <source>
        <dbReference type="ARBA" id="ARBA00022741"/>
    </source>
</evidence>
<dbReference type="PANTHER" id="PTHR10947:SF0">
    <property type="entry name" value="PHENYLALANINE--TRNA LIGASE BETA SUBUNIT"/>
    <property type="match status" value="1"/>
</dbReference>
<dbReference type="EC" id="6.1.1.20" evidence="15"/>
<keyword evidence="21" id="KW-1185">Reference proteome</keyword>
<dbReference type="Gene3D" id="2.40.50.140">
    <property type="entry name" value="Nucleic acid-binding proteins"/>
    <property type="match status" value="1"/>
</dbReference>
<dbReference type="FunFam" id="2.40.50.140:FF:000045">
    <property type="entry name" value="Phenylalanine--tRNA ligase beta subunit"/>
    <property type="match status" value="1"/>
</dbReference>
<dbReference type="InterPro" id="IPR004532">
    <property type="entry name" value="Phe-tRNA-ligase_IIc_bsu_bact"/>
</dbReference>
<feature type="domain" description="B5" evidence="19">
    <location>
        <begin position="410"/>
        <end position="486"/>
    </location>
</feature>
<dbReference type="Pfam" id="PF03147">
    <property type="entry name" value="FDX-ACB"/>
    <property type="match status" value="1"/>
</dbReference>
<evidence type="ECO:0000256" key="16">
    <source>
        <dbReference type="PROSITE-ProRule" id="PRU00209"/>
    </source>
</evidence>
<evidence type="ECO:0000259" key="17">
    <source>
        <dbReference type="PROSITE" id="PS50886"/>
    </source>
</evidence>
<dbReference type="InterPro" id="IPR045060">
    <property type="entry name" value="Phe-tRNA-ligase_IIc_bsu"/>
</dbReference>
<dbReference type="Pfam" id="PF01588">
    <property type="entry name" value="tRNA_bind"/>
    <property type="match status" value="1"/>
</dbReference>
<evidence type="ECO:0000256" key="7">
    <source>
        <dbReference type="ARBA" id="ARBA00022723"/>
    </source>
</evidence>
<dbReference type="SUPFAM" id="SSF56037">
    <property type="entry name" value="PheT/TilS domain"/>
    <property type="match status" value="1"/>
</dbReference>
<dbReference type="InterPro" id="IPR012340">
    <property type="entry name" value="NA-bd_OB-fold"/>
</dbReference>
<keyword evidence="4 15" id="KW-0963">Cytoplasm</keyword>
<dbReference type="GO" id="GO:0004826">
    <property type="term" value="F:phenylalanine-tRNA ligase activity"/>
    <property type="evidence" value="ECO:0007669"/>
    <property type="project" value="UniProtKB-UniRule"/>
</dbReference>
<dbReference type="FunFam" id="3.30.70.380:FF:000001">
    <property type="entry name" value="Phenylalanine--tRNA ligase beta subunit"/>
    <property type="match status" value="1"/>
</dbReference>
<evidence type="ECO:0000259" key="18">
    <source>
        <dbReference type="PROSITE" id="PS51447"/>
    </source>
</evidence>
<gene>
    <name evidence="15" type="primary">pheT</name>
    <name evidence="20" type="ORF">DDZ15_04525</name>
</gene>
<keyword evidence="7 15" id="KW-0479">Metal-binding</keyword>
<dbReference type="InterPro" id="IPR002547">
    <property type="entry name" value="tRNA-bd_dom"/>
</dbReference>
<dbReference type="EMBL" id="QGGB01000003">
    <property type="protein sequence ID" value="PWN07529.1"/>
    <property type="molecule type" value="Genomic_DNA"/>
</dbReference>
<protein>
    <recommendedName>
        <fullName evidence="15">Phenylalanine--tRNA ligase beta subunit</fullName>
        <ecNumber evidence="15">6.1.1.20</ecNumber>
    </recommendedName>
    <alternativeName>
        <fullName evidence="15">Phenylalanyl-tRNA synthetase beta subunit</fullName>
        <shortName evidence="15">PheRS</shortName>
    </alternativeName>
</protein>
<dbReference type="Gene3D" id="3.30.70.380">
    <property type="entry name" value="Ferrodoxin-fold anticodon-binding domain"/>
    <property type="match status" value="1"/>
</dbReference>
<keyword evidence="13 15" id="KW-0030">Aminoacyl-tRNA synthetase</keyword>
<keyword evidence="5 16" id="KW-0820">tRNA-binding</keyword>
<evidence type="ECO:0000256" key="2">
    <source>
        <dbReference type="ARBA" id="ARBA00008653"/>
    </source>
</evidence>
<dbReference type="Gene3D" id="3.30.930.10">
    <property type="entry name" value="Bira Bifunctional Protein, Domain 2"/>
    <property type="match status" value="1"/>
</dbReference>
<dbReference type="HAMAP" id="MF_00283">
    <property type="entry name" value="Phe_tRNA_synth_beta1"/>
    <property type="match status" value="1"/>
</dbReference>
<comment type="similarity">
    <text evidence="2 15">Belongs to the phenylalanyl-tRNA synthetase beta subunit family. Type 1 subfamily.</text>
</comment>
<dbReference type="SUPFAM" id="SSF55681">
    <property type="entry name" value="Class II aaRS and biotin synthetases"/>
    <property type="match status" value="1"/>
</dbReference>
<feature type="domain" description="FDX-ACB" evidence="18">
    <location>
        <begin position="711"/>
        <end position="804"/>
    </location>
</feature>
<accession>A0A316TVY8</accession>
<evidence type="ECO:0000313" key="20">
    <source>
        <dbReference type="EMBL" id="PWN07529.1"/>
    </source>
</evidence>
<dbReference type="PROSITE" id="PS51447">
    <property type="entry name" value="FDX_ACB"/>
    <property type="match status" value="1"/>
</dbReference>
<evidence type="ECO:0000256" key="5">
    <source>
        <dbReference type="ARBA" id="ARBA00022555"/>
    </source>
</evidence>